<evidence type="ECO:0000313" key="3">
    <source>
        <dbReference type="Proteomes" id="UP000735302"/>
    </source>
</evidence>
<keyword evidence="3" id="KW-1185">Reference proteome</keyword>
<feature type="signal peptide" evidence="1">
    <location>
        <begin position="1"/>
        <end position="20"/>
    </location>
</feature>
<dbReference type="EMBL" id="BLXT01006003">
    <property type="protein sequence ID" value="GFO28093.1"/>
    <property type="molecule type" value="Genomic_DNA"/>
</dbReference>
<name>A0AAV4CAT5_9GAST</name>
<evidence type="ECO:0000313" key="2">
    <source>
        <dbReference type="EMBL" id="GFO28093.1"/>
    </source>
</evidence>
<protein>
    <submittedName>
        <fullName evidence="2">Uncharacterized protein</fullName>
    </submittedName>
</protein>
<feature type="chain" id="PRO_5043450187" evidence="1">
    <location>
        <begin position="21"/>
        <end position="142"/>
    </location>
</feature>
<dbReference type="AlphaFoldDB" id="A0AAV4CAT5"/>
<evidence type="ECO:0000256" key="1">
    <source>
        <dbReference type="SAM" id="SignalP"/>
    </source>
</evidence>
<sequence length="142" mass="15400">MPYNPFLLLVSVLIASYAAGDDSVSVVLLPPYRPGFPVIVRCYFDNAESELETVNSLKIVRSADGDPSNYQSVATTTPDDDISDLGDRVTVVGIIDPDYESFVSASIPHPDAYCYNYKCTATGQNSQGQSVSIEHTKQNPCV</sequence>
<comment type="caution">
    <text evidence="2">The sequence shown here is derived from an EMBL/GenBank/DDBJ whole genome shotgun (WGS) entry which is preliminary data.</text>
</comment>
<dbReference type="Proteomes" id="UP000735302">
    <property type="component" value="Unassembled WGS sequence"/>
</dbReference>
<gene>
    <name evidence="2" type="ORF">PoB_005459800</name>
</gene>
<proteinExistence type="predicted"/>
<accession>A0AAV4CAT5</accession>
<organism evidence="2 3">
    <name type="scientific">Plakobranchus ocellatus</name>
    <dbReference type="NCBI Taxonomy" id="259542"/>
    <lineage>
        <taxon>Eukaryota</taxon>
        <taxon>Metazoa</taxon>
        <taxon>Spiralia</taxon>
        <taxon>Lophotrochozoa</taxon>
        <taxon>Mollusca</taxon>
        <taxon>Gastropoda</taxon>
        <taxon>Heterobranchia</taxon>
        <taxon>Euthyneura</taxon>
        <taxon>Panpulmonata</taxon>
        <taxon>Sacoglossa</taxon>
        <taxon>Placobranchoidea</taxon>
        <taxon>Plakobranchidae</taxon>
        <taxon>Plakobranchus</taxon>
    </lineage>
</organism>
<reference evidence="2 3" key="1">
    <citation type="journal article" date="2021" name="Elife">
        <title>Chloroplast acquisition without the gene transfer in kleptoplastic sea slugs, Plakobranchus ocellatus.</title>
        <authorList>
            <person name="Maeda T."/>
            <person name="Takahashi S."/>
            <person name="Yoshida T."/>
            <person name="Shimamura S."/>
            <person name="Takaki Y."/>
            <person name="Nagai Y."/>
            <person name="Toyoda A."/>
            <person name="Suzuki Y."/>
            <person name="Arimoto A."/>
            <person name="Ishii H."/>
            <person name="Satoh N."/>
            <person name="Nishiyama T."/>
            <person name="Hasebe M."/>
            <person name="Maruyama T."/>
            <person name="Minagawa J."/>
            <person name="Obokata J."/>
            <person name="Shigenobu S."/>
        </authorList>
    </citation>
    <scope>NUCLEOTIDE SEQUENCE [LARGE SCALE GENOMIC DNA]</scope>
</reference>
<keyword evidence="1" id="KW-0732">Signal</keyword>